<dbReference type="GO" id="GO:0004022">
    <property type="term" value="F:alcohol dehydrogenase (NAD+) activity"/>
    <property type="evidence" value="ECO:0007669"/>
    <property type="project" value="TreeGrafter"/>
</dbReference>
<dbReference type="GO" id="GO:0005737">
    <property type="term" value="C:cytoplasm"/>
    <property type="evidence" value="ECO:0007669"/>
    <property type="project" value="TreeGrafter"/>
</dbReference>
<dbReference type="Gene3D" id="3.40.50.720">
    <property type="entry name" value="NAD(P)-binding Rossmann-like Domain"/>
    <property type="match status" value="1"/>
</dbReference>
<evidence type="ECO:0000256" key="3">
    <source>
        <dbReference type="ARBA" id="ARBA00022723"/>
    </source>
</evidence>
<protein>
    <submittedName>
        <fullName evidence="8">Alcohol dehydrogenase</fullName>
    </submittedName>
</protein>
<sequence length="257" mass="26890">MEQLPNEMRAVVFGQANQPLSLTEKPVPVPESGELLVKIKAVSVCASDFVPWKGYLGPVDGLVPGHEGVGIVVGMKQVEAPARGKVGVFGLGGVGLFAVRFAVAMGFDVVGFDVSPVARQEAEKVGALDTLDSSDMAKCTEAVKKLTRGRLLDGAIVAAGVPQAYDAAIKLTGVFKTVVAVGVPRDAIQVDPLSLIRKGLNLKGTLTGAASDLEEMMRLVQRHQIIPDVQLCGFEDIPEMFARCAGTSIGKLGAVIA</sequence>
<dbReference type="SUPFAM" id="SSF50129">
    <property type="entry name" value="GroES-like"/>
    <property type="match status" value="1"/>
</dbReference>
<dbReference type="AlphaFoldDB" id="A0A8H5Y9C6"/>
<comment type="cofactor">
    <cofactor evidence="1">
        <name>Zn(2+)</name>
        <dbReference type="ChEBI" id="CHEBI:29105"/>
    </cofactor>
</comment>
<gene>
    <name evidence="8" type="ORF">FMUND_10773</name>
</gene>
<name>A0A8H5Y9C6_9HYPO</name>
<evidence type="ECO:0000256" key="4">
    <source>
        <dbReference type="ARBA" id="ARBA00022833"/>
    </source>
</evidence>
<dbReference type="PANTHER" id="PTHR42940">
    <property type="entry name" value="ALCOHOL DEHYDROGENASE 1-RELATED"/>
    <property type="match status" value="1"/>
</dbReference>
<keyword evidence="4" id="KW-0862">Zinc</keyword>
<feature type="domain" description="Alcohol dehydrogenase-like C-terminal" evidence="6">
    <location>
        <begin position="93"/>
        <end position="221"/>
    </location>
</feature>
<evidence type="ECO:0000313" key="8">
    <source>
        <dbReference type="EMBL" id="KAF5708054.1"/>
    </source>
</evidence>
<keyword evidence="9" id="KW-1185">Reference proteome</keyword>
<evidence type="ECO:0000259" key="7">
    <source>
        <dbReference type="Pfam" id="PF08240"/>
    </source>
</evidence>
<dbReference type="Pfam" id="PF00107">
    <property type="entry name" value="ADH_zinc_N"/>
    <property type="match status" value="1"/>
</dbReference>
<feature type="domain" description="Alcohol dehydrogenase-like N-terminal" evidence="7">
    <location>
        <begin position="32"/>
        <end position="79"/>
    </location>
</feature>
<evidence type="ECO:0000256" key="1">
    <source>
        <dbReference type="ARBA" id="ARBA00001947"/>
    </source>
</evidence>
<comment type="similarity">
    <text evidence="2">Belongs to the zinc-containing alcohol dehydrogenase family.</text>
</comment>
<dbReference type="InterPro" id="IPR013149">
    <property type="entry name" value="ADH-like_C"/>
</dbReference>
<dbReference type="PROSITE" id="PS00065">
    <property type="entry name" value="D_2_HYDROXYACID_DH_1"/>
    <property type="match status" value="1"/>
</dbReference>
<evidence type="ECO:0000256" key="2">
    <source>
        <dbReference type="ARBA" id="ARBA00008072"/>
    </source>
</evidence>
<comment type="caution">
    <text evidence="8">The sequence shown here is derived from an EMBL/GenBank/DDBJ whole genome shotgun (WGS) entry which is preliminary data.</text>
</comment>
<dbReference type="OrthoDB" id="1879366at2759"/>
<dbReference type="InterPro" id="IPR013154">
    <property type="entry name" value="ADH-like_N"/>
</dbReference>
<dbReference type="PANTHER" id="PTHR42940:SF8">
    <property type="entry name" value="VACUOLAR PROTEIN SORTING-ASSOCIATED PROTEIN 11"/>
    <property type="match status" value="1"/>
</dbReference>
<evidence type="ECO:0000256" key="5">
    <source>
        <dbReference type="ARBA" id="ARBA00023002"/>
    </source>
</evidence>
<evidence type="ECO:0000259" key="6">
    <source>
        <dbReference type="Pfam" id="PF00107"/>
    </source>
</evidence>
<dbReference type="InterPro" id="IPR029752">
    <property type="entry name" value="D-isomer_DH_CS1"/>
</dbReference>
<keyword evidence="5" id="KW-0560">Oxidoreductase</keyword>
<accession>A0A8H5Y9C6</accession>
<organism evidence="8 9">
    <name type="scientific">Fusarium mundagurra</name>
    <dbReference type="NCBI Taxonomy" id="1567541"/>
    <lineage>
        <taxon>Eukaryota</taxon>
        <taxon>Fungi</taxon>
        <taxon>Dikarya</taxon>
        <taxon>Ascomycota</taxon>
        <taxon>Pezizomycotina</taxon>
        <taxon>Sordariomycetes</taxon>
        <taxon>Hypocreomycetidae</taxon>
        <taxon>Hypocreales</taxon>
        <taxon>Nectriaceae</taxon>
        <taxon>Fusarium</taxon>
        <taxon>Fusarium fujikuroi species complex</taxon>
    </lineage>
</organism>
<dbReference type="Proteomes" id="UP000544331">
    <property type="component" value="Unassembled WGS sequence"/>
</dbReference>
<dbReference type="SUPFAM" id="SSF51735">
    <property type="entry name" value="NAD(P)-binding Rossmann-fold domains"/>
    <property type="match status" value="1"/>
</dbReference>
<evidence type="ECO:0000313" key="9">
    <source>
        <dbReference type="Proteomes" id="UP000544331"/>
    </source>
</evidence>
<reference evidence="8 9" key="1">
    <citation type="submission" date="2020-05" db="EMBL/GenBank/DDBJ databases">
        <title>Identification and distribution of gene clusters putatively required for synthesis of sphingolipid metabolism inhibitors in phylogenetically diverse species of the filamentous fungus Fusarium.</title>
        <authorList>
            <person name="Kim H.-S."/>
            <person name="Busman M."/>
            <person name="Brown D.W."/>
            <person name="Divon H."/>
            <person name="Uhlig S."/>
            <person name="Proctor R.H."/>
        </authorList>
    </citation>
    <scope>NUCLEOTIDE SEQUENCE [LARGE SCALE GENOMIC DNA]</scope>
    <source>
        <strain evidence="8 9">NRRL 66235</strain>
    </source>
</reference>
<dbReference type="GO" id="GO:0046872">
    <property type="term" value="F:metal ion binding"/>
    <property type="evidence" value="ECO:0007669"/>
    <property type="project" value="UniProtKB-KW"/>
</dbReference>
<dbReference type="InterPro" id="IPR036291">
    <property type="entry name" value="NAD(P)-bd_dom_sf"/>
</dbReference>
<dbReference type="Pfam" id="PF08240">
    <property type="entry name" value="ADH_N"/>
    <property type="match status" value="1"/>
</dbReference>
<proteinExistence type="inferred from homology"/>
<dbReference type="InterPro" id="IPR011032">
    <property type="entry name" value="GroES-like_sf"/>
</dbReference>
<dbReference type="EMBL" id="JAAOAN010000403">
    <property type="protein sequence ID" value="KAF5708054.1"/>
    <property type="molecule type" value="Genomic_DNA"/>
</dbReference>
<keyword evidence="3" id="KW-0479">Metal-binding</keyword>
<dbReference type="Gene3D" id="3.90.180.10">
    <property type="entry name" value="Medium-chain alcohol dehydrogenases, catalytic domain"/>
    <property type="match status" value="2"/>
</dbReference>